<evidence type="ECO:0000256" key="1">
    <source>
        <dbReference type="SAM" id="MobiDB-lite"/>
    </source>
</evidence>
<feature type="compositionally biased region" description="Low complexity" evidence="1">
    <location>
        <begin position="234"/>
        <end position="260"/>
    </location>
</feature>
<proteinExistence type="predicted"/>
<gene>
    <name evidence="2" type="ORF">TWF696_004757</name>
</gene>
<dbReference type="AlphaFoldDB" id="A0AAV9UZK5"/>
<feature type="compositionally biased region" description="Polar residues" evidence="1">
    <location>
        <begin position="218"/>
        <end position="232"/>
    </location>
</feature>
<keyword evidence="3" id="KW-1185">Reference proteome</keyword>
<dbReference type="EMBL" id="JAVHNQ010000003">
    <property type="protein sequence ID" value="KAK6352755.1"/>
    <property type="molecule type" value="Genomic_DNA"/>
</dbReference>
<dbReference type="Proteomes" id="UP001375240">
    <property type="component" value="Unassembled WGS sequence"/>
</dbReference>
<sequence length="402" mass="42823">MCAYSPDALNGTSILNPKNRTTGVDLSYAPRALYYRGDQNLAMIDGKPRAPRFFIRAANSTTMRLNSITFSWPIRMDFDLNRFKIRRAQSIVIRAILPPGHSSAQAFHTVLTIKQPPVATGATALPYKGYTARTTVLPPVPVVASSQLGTALPQTPTAPWISRDTMSASSGAVSMRSSTMPTSRNATMTYSARSSFTTISSRILLRRTAVTTSTSTEAMLSHTQTHTPTISPVASGTRHSSGSMSSAASSHSLRSSTMASGTVSPHPPTGATMPTPSAVRMSQISASPSMPPSAMSRSPSSVASMPASPTLYLIYHGVPDPRVQARYEFPTNGTKMWDGIIGLEISAYSSVVDENEELVTAGKGQNPTKGSNMGHQQLETGEFFLKELNITTVAGPEGCASK</sequence>
<reference evidence="2 3" key="1">
    <citation type="submission" date="2019-10" db="EMBL/GenBank/DDBJ databases">
        <authorList>
            <person name="Palmer J.M."/>
        </authorList>
    </citation>
    <scope>NUCLEOTIDE SEQUENCE [LARGE SCALE GENOMIC DNA]</scope>
    <source>
        <strain evidence="2 3">TWF696</strain>
    </source>
</reference>
<accession>A0AAV9UZK5</accession>
<evidence type="ECO:0000313" key="3">
    <source>
        <dbReference type="Proteomes" id="UP001375240"/>
    </source>
</evidence>
<comment type="caution">
    <text evidence="2">The sequence shown here is derived from an EMBL/GenBank/DDBJ whole genome shotgun (WGS) entry which is preliminary data.</text>
</comment>
<organism evidence="2 3">
    <name type="scientific">Orbilia brochopaga</name>
    <dbReference type="NCBI Taxonomy" id="3140254"/>
    <lineage>
        <taxon>Eukaryota</taxon>
        <taxon>Fungi</taxon>
        <taxon>Dikarya</taxon>
        <taxon>Ascomycota</taxon>
        <taxon>Pezizomycotina</taxon>
        <taxon>Orbiliomycetes</taxon>
        <taxon>Orbiliales</taxon>
        <taxon>Orbiliaceae</taxon>
        <taxon>Orbilia</taxon>
    </lineage>
</organism>
<feature type="region of interest" description="Disordered" evidence="1">
    <location>
        <begin position="218"/>
        <end position="302"/>
    </location>
</feature>
<feature type="compositionally biased region" description="Low complexity" evidence="1">
    <location>
        <begin position="281"/>
        <end position="302"/>
    </location>
</feature>
<evidence type="ECO:0000313" key="2">
    <source>
        <dbReference type="EMBL" id="KAK6352755.1"/>
    </source>
</evidence>
<name>A0AAV9UZK5_9PEZI</name>
<protein>
    <submittedName>
        <fullName evidence="2">Uncharacterized protein</fullName>
    </submittedName>
</protein>